<dbReference type="CDD" id="cd00090">
    <property type="entry name" value="HTH_ARSR"/>
    <property type="match status" value="1"/>
</dbReference>
<organism evidence="2 3">
    <name type="scientific">Streptomyces uncialis</name>
    <dbReference type="NCBI Taxonomy" id="1048205"/>
    <lineage>
        <taxon>Bacteria</taxon>
        <taxon>Bacillati</taxon>
        <taxon>Actinomycetota</taxon>
        <taxon>Actinomycetes</taxon>
        <taxon>Kitasatosporales</taxon>
        <taxon>Streptomycetaceae</taxon>
        <taxon>Streptomyces</taxon>
    </lineage>
</organism>
<gene>
    <name evidence="2" type="ORF">AB852_14695</name>
</gene>
<dbReference type="InterPro" id="IPR052543">
    <property type="entry name" value="HTH_Metal-responsive_Reg"/>
</dbReference>
<dbReference type="Proteomes" id="UP000186455">
    <property type="component" value="Unassembled WGS sequence"/>
</dbReference>
<keyword evidence="3" id="KW-1185">Reference proteome</keyword>
<accession>A0A1Q4V7V9</accession>
<dbReference type="GO" id="GO:0010288">
    <property type="term" value="P:response to lead ion"/>
    <property type="evidence" value="ECO:0007669"/>
    <property type="project" value="TreeGrafter"/>
</dbReference>
<evidence type="ECO:0000313" key="3">
    <source>
        <dbReference type="Proteomes" id="UP000186455"/>
    </source>
</evidence>
<dbReference type="GO" id="GO:0097063">
    <property type="term" value="F:cadmium ion sensor activity"/>
    <property type="evidence" value="ECO:0007669"/>
    <property type="project" value="TreeGrafter"/>
</dbReference>
<proteinExistence type="predicted"/>
<dbReference type="SUPFAM" id="SSF46785">
    <property type="entry name" value="Winged helix' DNA-binding domain"/>
    <property type="match status" value="1"/>
</dbReference>
<dbReference type="RefSeq" id="WP_073788212.1">
    <property type="nucleotide sequence ID" value="NZ_LFBV01000003.1"/>
</dbReference>
<dbReference type="Pfam" id="PF12840">
    <property type="entry name" value="HTH_20"/>
    <property type="match status" value="1"/>
</dbReference>
<comment type="caution">
    <text evidence="2">The sequence shown here is derived from an EMBL/GenBank/DDBJ whole genome shotgun (WGS) entry which is preliminary data.</text>
</comment>
<dbReference type="GO" id="GO:0003677">
    <property type="term" value="F:DNA binding"/>
    <property type="evidence" value="ECO:0007669"/>
    <property type="project" value="TreeGrafter"/>
</dbReference>
<dbReference type="STRING" id="1048205.AB852_14695"/>
<dbReference type="EMBL" id="LFBV01000003">
    <property type="protein sequence ID" value="OKH93933.1"/>
    <property type="molecule type" value="Genomic_DNA"/>
</dbReference>
<dbReference type="InterPro" id="IPR036390">
    <property type="entry name" value="WH_DNA-bd_sf"/>
</dbReference>
<feature type="domain" description="HTH arsR-type" evidence="1">
    <location>
        <begin position="1"/>
        <end position="97"/>
    </location>
</feature>
<reference evidence="2 3" key="1">
    <citation type="submission" date="2015-06" db="EMBL/GenBank/DDBJ databases">
        <title>Cloning and characterization of the uncialamcin biosynthetic gene cluster.</title>
        <authorList>
            <person name="Yan X."/>
            <person name="Huang T."/>
            <person name="Ge H."/>
            <person name="Shen B."/>
        </authorList>
    </citation>
    <scope>NUCLEOTIDE SEQUENCE [LARGE SCALE GENOMIC DNA]</scope>
    <source>
        <strain evidence="2 3">DCA2648</strain>
    </source>
</reference>
<evidence type="ECO:0000259" key="1">
    <source>
        <dbReference type="PROSITE" id="PS50987"/>
    </source>
</evidence>
<dbReference type="SMART" id="SM00418">
    <property type="entry name" value="HTH_ARSR"/>
    <property type="match status" value="1"/>
</dbReference>
<dbReference type="GO" id="GO:0032791">
    <property type="term" value="F:lead ion binding"/>
    <property type="evidence" value="ECO:0007669"/>
    <property type="project" value="TreeGrafter"/>
</dbReference>
<dbReference type="InterPro" id="IPR001845">
    <property type="entry name" value="HTH_ArsR_DNA-bd_dom"/>
</dbReference>
<dbReference type="InterPro" id="IPR036388">
    <property type="entry name" value="WH-like_DNA-bd_sf"/>
</dbReference>
<dbReference type="PROSITE" id="PS50987">
    <property type="entry name" value="HTH_ARSR_2"/>
    <property type="match status" value="1"/>
</dbReference>
<dbReference type="Gene3D" id="1.10.10.10">
    <property type="entry name" value="Winged helix-like DNA-binding domain superfamily/Winged helix DNA-binding domain"/>
    <property type="match status" value="1"/>
</dbReference>
<sequence length="232" mass="24589">MDTRETGQGVAAVAALLADPTRAVFCLALLDGRAWTAGELARHAGVAASTATGHLNLLVTAGLLAEHRQGRHRYVGLAGPKAAELVESLAALAPGDREPHRSLNAARRSRTLARGRTCYDHLAGMLGVAVTDALTERGFLDDRHGLALTSRGRDWLTGLGIALAPTRRPAVRTCLDFTERRPHLAGAVGAALCRHAFDTGWITRVGTTRAVALTEQGHDELRRHLGLDLAAA</sequence>
<dbReference type="GO" id="GO:0046686">
    <property type="term" value="P:response to cadmium ion"/>
    <property type="evidence" value="ECO:0007669"/>
    <property type="project" value="TreeGrafter"/>
</dbReference>
<name>A0A1Q4V7V9_9ACTN</name>
<dbReference type="AlphaFoldDB" id="A0A1Q4V7V9"/>
<dbReference type="PANTHER" id="PTHR39168">
    <property type="entry name" value="TRANSCRIPTIONAL REGULATOR-RELATED"/>
    <property type="match status" value="1"/>
</dbReference>
<dbReference type="InterPro" id="IPR011991">
    <property type="entry name" value="ArsR-like_HTH"/>
</dbReference>
<dbReference type="PANTHER" id="PTHR39168:SF1">
    <property type="entry name" value="TRANSCRIPTIONAL REGULATORY PROTEIN"/>
    <property type="match status" value="1"/>
</dbReference>
<dbReference type="GO" id="GO:0003700">
    <property type="term" value="F:DNA-binding transcription factor activity"/>
    <property type="evidence" value="ECO:0007669"/>
    <property type="project" value="InterPro"/>
</dbReference>
<protein>
    <submittedName>
        <fullName evidence="2">ArsR family transcriptional regulator</fullName>
    </submittedName>
</protein>
<evidence type="ECO:0000313" key="2">
    <source>
        <dbReference type="EMBL" id="OKH93933.1"/>
    </source>
</evidence>